<comment type="caution">
    <text evidence="2">The sequence shown here is derived from an EMBL/GenBank/DDBJ whole genome shotgun (WGS) entry which is preliminary data.</text>
</comment>
<dbReference type="EMBL" id="LSRX01000233">
    <property type="protein sequence ID" value="OLQ03558.1"/>
    <property type="molecule type" value="Genomic_DNA"/>
</dbReference>
<evidence type="ECO:0008006" key="4">
    <source>
        <dbReference type="Google" id="ProtNLM"/>
    </source>
</evidence>
<accession>A0A1Q9E803</accession>
<evidence type="ECO:0000313" key="2">
    <source>
        <dbReference type="EMBL" id="OLQ03558.1"/>
    </source>
</evidence>
<organism evidence="2 3">
    <name type="scientific">Symbiodinium microadriaticum</name>
    <name type="common">Dinoflagellate</name>
    <name type="synonym">Zooxanthella microadriatica</name>
    <dbReference type="NCBI Taxonomy" id="2951"/>
    <lineage>
        <taxon>Eukaryota</taxon>
        <taxon>Sar</taxon>
        <taxon>Alveolata</taxon>
        <taxon>Dinophyceae</taxon>
        <taxon>Suessiales</taxon>
        <taxon>Symbiodiniaceae</taxon>
        <taxon>Symbiodinium</taxon>
    </lineage>
</organism>
<evidence type="ECO:0000256" key="1">
    <source>
        <dbReference type="SAM" id="SignalP"/>
    </source>
</evidence>
<protein>
    <recommendedName>
        <fullName evidence="4">Reverse transcriptase domain-containing protein</fullName>
    </recommendedName>
</protein>
<keyword evidence="1" id="KW-0732">Signal</keyword>
<feature type="signal peptide" evidence="1">
    <location>
        <begin position="1"/>
        <end position="24"/>
    </location>
</feature>
<evidence type="ECO:0000313" key="3">
    <source>
        <dbReference type="Proteomes" id="UP000186817"/>
    </source>
</evidence>
<gene>
    <name evidence="2" type="ORF">AK812_SmicGene13495</name>
</gene>
<dbReference type="AlphaFoldDB" id="A0A1Q9E803"/>
<name>A0A1Q9E803_SYMMI</name>
<feature type="chain" id="PRO_5013181065" description="Reverse transcriptase domain-containing protein" evidence="1">
    <location>
        <begin position="25"/>
        <end position="163"/>
    </location>
</feature>
<proteinExistence type="predicted"/>
<keyword evidence="3" id="KW-1185">Reference proteome</keyword>
<sequence>MLSAASMLRTAPLFFLLGSWPCWSARFASMDSTQFGPYPLYDAEVRDIVYADDHAACVTARDALHLVSAVSHVIGRSLDAITSHSLTANIGPRKTAALLVHRGKGAKAVRDGLFGRDRAKITALCEHSPPVQLDAAPGHTSLVLPCAVAAGVLRTGNQYYGYC</sequence>
<dbReference type="OrthoDB" id="10324572at2759"/>
<dbReference type="Proteomes" id="UP000186817">
    <property type="component" value="Unassembled WGS sequence"/>
</dbReference>
<reference evidence="2 3" key="1">
    <citation type="submission" date="2016-02" db="EMBL/GenBank/DDBJ databases">
        <title>Genome analysis of coral dinoflagellate symbionts highlights evolutionary adaptations to a symbiotic lifestyle.</title>
        <authorList>
            <person name="Aranda M."/>
            <person name="Li Y."/>
            <person name="Liew Y.J."/>
            <person name="Baumgarten S."/>
            <person name="Simakov O."/>
            <person name="Wilson M."/>
            <person name="Piel J."/>
            <person name="Ashoor H."/>
            <person name="Bougouffa S."/>
            <person name="Bajic V.B."/>
            <person name="Ryu T."/>
            <person name="Ravasi T."/>
            <person name="Bayer T."/>
            <person name="Micklem G."/>
            <person name="Kim H."/>
            <person name="Bhak J."/>
            <person name="Lajeunesse T.C."/>
            <person name="Voolstra C.R."/>
        </authorList>
    </citation>
    <scope>NUCLEOTIDE SEQUENCE [LARGE SCALE GENOMIC DNA]</scope>
    <source>
        <strain evidence="2 3">CCMP2467</strain>
    </source>
</reference>